<sequence>MARSGVQFEDVQRAIDVLLKRGEAPGIQKIRDVLGTGSFTTISEHFREWREQRDANRDQPTWQDIPEPVETLVHSLWEQAQQHASDGLSHYREEADRLVEEAREQAQRSRREAEDALQREAAINEHWLQAQARLQEHSALIARLEAVQQAAEQRENELNQRLAAAERQAGEARQSLRDEQAQHQTALKARDEYWSEQLKQEEQRHEAAEARLMALLDEARQERQRSEKNQQQRIDALEKRLAEADKDRQATRRALNEEQASHRETQWSLNKAEDALSESERRVRQYADDRAENDKVVAQLRERLQDAEARLARVNLPPFVY</sequence>
<comment type="caution">
    <text evidence="3">The sequence shown here is derived from an EMBL/GenBank/DDBJ whole genome shotgun (WGS) entry which is preliminary data.</text>
</comment>
<protein>
    <recommendedName>
        <fullName evidence="2">KfrA N-terminal DNA-binding domain-containing protein</fullName>
    </recommendedName>
</protein>
<dbReference type="RefSeq" id="WP_035575219.1">
    <property type="nucleotide sequence ID" value="NZ_BAABKI010000028.1"/>
</dbReference>
<feature type="compositionally biased region" description="Basic and acidic residues" evidence="1">
    <location>
        <begin position="168"/>
        <end position="181"/>
    </location>
</feature>
<feature type="domain" description="KfrA N-terminal DNA-binding" evidence="2">
    <location>
        <begin position="8"/>
        <end position="119"/>
    </location>
</feature>
<evidence type="ECO:0000313" key="4">
    <source>
        <dbReference type="Proteomes" id="UP001500074"/>
    </source>
</evidence>
<accession>A0ABP9RJF2</accession>
<feature type="region of interest" description="Disordered" evidence="1">
    <location>
        <begin position="241"/>
        <end position="292"/>
    </location>
</feature>
<proteinExistence type="predicted"/>
<keyword evidence="4" id="KW-1185">Reference proteome</keyword>
<dbReference type="Pfam" id="PF11740">
    <property type="entry name" value="KfrA_N"/>
    <property type="match status" value="1"/>
</dbReference>
<organism evidence="3 4">
    <name type="scientific">Modicisalibacter zincidurans</name>
    <dbReference type="NCBI Taxonomy" id="1178777"/>
    <lineage>
        <taxon>Bacteria</taxon>
        <taxon>Pseudomonadati</taxon>
        <taxon>Pseudomonadota</taxon>
        <taxon>Gammaproteobacteria</taxon>
        <taxon>Oceanospirillales</taxon>
        <taxon>Halomonadaceae</taxon>
        <taxon>Modicisalibacter</taxon>
    </lineage>
</organism>
<reference evidence="4" key="1">
    <citation type="journal article" date="2019" name="Int. J. Syst. Evol. Microbiol.">
        <title>The Global Catalogue of Microorganisms (GCM) 10K type strain sequencing project: providing services to taxonomists for standard genome sequencing and annotation.</title>
        <authorList>
            <consortium name="The Broad Institute Genomics Platform"/>
            <consortium name="The Broad Institute Genome Sequencing Center for Infectious Disease"/>
            <person name="Wu L."/>
            <person name="Ma J."/>
        </authorList>
    </citation>
    <scope>NUCLEOTIDE SEQUENCE [LARGE SCALE GENOMIC DNA]</scope>
    <source>
        <strain evidence="4">JCM 18472</strain>
    </source>
</reference>
<feature type="region of interest" description="Disordered" evidence="1">
    <location>
        <begin position="158"/>
        <end position="188"/>
    </location>
</feature>
<evidence type="ECO:0000256" key="1">
    <source>
        <dbReference type="SAM" id="MobiDB-lite"/>
    </source>
</evidence>
<evidence type="ECO:0000259" key="2">
    <source>
        <dbReference type="Pfam" id="PF11740"/>
    </source>
</evidence>
<dbReference type="EMBL" id="BAABKI010000028">
    <property type="protein sequence ID" value="GAA5178292.1"/>
    <property type="molecule type" value="Genomic_DNA"/>
</dbReference>
<dbReference type="Proteomes" id="UP001500074">
    <property type="component" value="Unassembled WGS sequence"/>
</dbReference>
<gene>
    <name evidence="3" type="ORF">GCM10023342_28330</name>
</gene>
<evidence type="ECO:0000313" key="3">
    <source>
        <dbReference type="EMBL" id="GAA5178292.1"/>
    </source>
</evidence>
<name>A0ABP9RJF2_9GAMM</name>
<dbReference type="InterPro" id="IPR021104">
    <property type="entry name" value="KfrA_DNA-bd_N"/>
</dbReference>